<comment type="subcellular location">
    <subcellularLocation>
        <location evidence="1 9">Cell membrane</location>
        <topology evidence="1 9">Multi-pass membrane protein</topology>
    </subcellularLocation>
</comment>
<dbReference type="GO" id="GO:0006605">
    <property type="term" value="P:protein targeting"/>
    <property type="evidence" value="ECO:0007669"/>
    <property type="project" value="UniProtKB-UniRule"/>
</dbReference>
<feature type="transmembrane region" description="Helical" evidence="9">
    <location>
        <begin position="311"/>
        <end position="335"/>
    </location>
</feature>
<gene>
    <name evidence="9" type="primary">secD</name>
    <name evidence="12" type="ORF">BleG1_1380</name>
</gene>
<evidence type="ECO:0000256" key="2">
    <source>
        <dbReference type="ARBA" id="ARBA00022448"/>
    </source>
</evidence>
<reference evidence="12 13" key="1">
    <citation type="journal article" date="2014" name="Gene">
        <title>A comparative genomic analysis of the alkalitolerant soil bacterium Bacillus lehensis G1.</title>
        <authorList>
            <person name="Noor Y.M."/>
            <person name="Samsulrizal N.H."/>
            <person name="Jema'on N.A."/>
            <person name="Low K.O."/>
            <person name="Ramli A.N."/>
            <person name="Alias N.I."/>
            <person name="Damis S.I."/>
            <person name="Fuzi S.F."/>
            <person name="Isa M.N."/>
            <person name="Murad A.M."/>
            <person name="Raih M.F."/>
            <person name="Bakar F.D."/>
            <person name="Najimudin N."/>
            <person name="Mahadi N.M."/>
            <person name="Illias R.M."/>
        </authorList>
    </citation>
    <scope>NUCLEOTIDE SEQUENCE [LARGE SCALE GENOMIC DNA]</scope>
    <source>
        <strain evidence="12 13">G1</strain>
    </source>
</reference>
<evidence type="ECO:0000256" key="7">
    <source>
        <dbReference type="ARBA" id="ARBA00023010"/>
    </source>
</evidence>
<evidence type="ECO:0000256" key="9">
    <source>
        <dbReference type="HAMAP-Rule" id="MF_01463"/>
    </source>
</evidence>
<evidence type="ECO:0000256" key="8">
    <source>
        <dbReference type="ARBA" id="ARBA00023136"/>
    </source>
</evidence>
<comment type="caution">
    <text evidence="9">Lacks conserved residue(s) required for the propagation of feature annotation.</text>
</comment>
<dbReference type="InterPro" id="IPR055344">
    <property type="entry name" value="SecD_SecF_C_bact"/>
</dbReference>
<proteinExistence type="inferred from homology"/>
<dbReference type="InterPro" id="IPR048634">
    <property type="entry name" value="SecD_SecF_C"/>
</dbReference>
<evidence type="ECO:0000259" key="11">
    <source>
        <dbReference type="Pfam" id="PF21760"/>
    </source>
</evidence>
<feature type="domain" description="Protein export membrane protein SecD/SecF C-terminal" evidence="10">
    <location>
        <begin position="243"/>
        <end position="405"/>
    </location>
</feature>
<keyword evidence="4 9" id="KW-0812">Transmembrane</keyword>
<dbReference type="InterPro" id="IPR022813">
    <property type="entry name" value="SecD/SecF_arch_bac"/>
</dbReference>
<evidence type="ECO:0000256" key="6">
    <source>
        <dbReference type="ARBA" id="ARBA00022989"/>
    </source>
</evidence>
<feature type="domain" description="Protein translocase subunit SecDF P1" evidence="11">
    <location>
        <begin position="66"/>
        <end position="122"/>
    </location>
</feature>
<dbReference type="OrthoDB" id="9805019at2"/>
<dbReference type="NCBIfam" id="TIGR01129">
    <property type="entry name" value="secD"/>
    <property type="match status" value="1"/>
</dbReference>
<dbReference type="KEGG" id="ble:BleG1_1380"/>
<dbReference type="GO" id="GO:0005886">
    <property type="term" value="C:plasma membrane"/>
    <property type="evidence" value="ECO:0007669"/>
    <property type="project" value="UniProtKB-SubCell"/>
</dbReference>
<dbReference type="HAMAP" id="MF_01463_B">
    <property type="entry name" value="SecD_B"/>
    <property type="match status" value="1"/>
</dbReference>
<dbReference type="GO" id="GO:0043952">
    <property type="term" value="P:protein transport by the Sec complex"/>
    <property type="evidence" value="ECO:0007669"/>
    <property type="project" value="UniProtKB-UniRule"/>
</dbReference>
<keyword evidence="7 9" id="KW-0811">Translocation</keyword>
<keyword evidence="6 9" id="KW-1133">Transmembrane helix</keyword>
<dbReference type="FunFam" id="1.20.1640.10:FF:000004">
    <property type="entry name" value="Protein translocase subunit SecD"/>
    <property type="match status" value="1"/>
</dbReference>
<keyword evidence="3 9" id="KW-1003">Cell membrane</keyword>
<evidence type="ECO:0000256" key="1">
    <source>
        <dbReference type="ARBA" id="ARBA00004651"/>
    </source>
</evidence>
<dbReference type="SUPFAM" id="SSF82866">
    <property type="entry name" value="Multidrug efflux transporter AcrB transmembrane domain"/>
    <property type="match status" value="1"/>
</dbReference>
<evidence type="ECO:0000313" key="12">
    <source>
        <dbReference type="EMBL" id="AIC93963.1"/>
    </source>
</evidence>
<dbReference type="Gene3D" id="1.20.1640.10">
    <property type="entry name" value="Multidrug efflux transporter AcrB transmembrane domain"/>
    <property type="match status" value="1"/>
</dbReference>
<feature type="transmembrane region" description="Helical" evidence="9">
    <location>
        <begin position="384"/>
        <end position="412"/>
    </location>
</feature>
<organism evidence="12 13">
    <name type="scientific">Shouchella lehensis G1</name>
    <dbReference type="NCBI Taxonomy" id="1246626"/>
    <lineage>
        <taxon>Bacteria</taxon>
        <taxon>Bacillati</taxon>
        <taxon>Bacillota</taxon>
        <taxon>Bacilli</taxon>
        <taxon>Bacillales</taxon>
        <taxon>Bacillaceae</taxon>
        <taxon>Shouchella</taxon>
    </lineage>
</organism>
<keyword evidence="5 9" id="KW-0653">Protein transport</keyword>
<comment type="similarity">
    <text evidence="9">Belongs to the SecD/SecF family. SecD subfamily.</text>
</comment>
<dbReference type="Gene3D" id="3.30.70.3220">
    <property type="match status" value="1"/>
</dbReference>
<dbReference type="PANTHER" id="PTHR30081">
    <property type="entry name" value="PROTEIN-EXPORT MEMBRANE PROTEIN SEC"/>
    <property type="match status" value="1"/>
</dbReference>
<dbReference type="AlphaFoldDB" id="A0A060M094"/>
<dbReference type="eggNOG" id="COG0342">
    <property type="taxonomic scope" value="Bacteria"/>
</dbReference>
<dbReference type="Pfam" id="PF21760">
    <property type="entry name" value="SecD_1st"/>
    <property type="match status" value="1"/>
</dbReference>
<dbReference type="GO" id="GO:0015450">
    <property type="term" value="F:protein-transporting ATPase activity"/>
    <property type="evidence" value="ECO:0007669"/>
    <property type="project" value="InterPro"/>
</dbReference>
<keyword evidence="8 9" id="KW-0472">Membrane</keyword>
<evidence type="ECO:0000256" key="3">
    <source>
        <dbReference type="ARBA" id="ARBA00022475"/>
    </source>
</evidence>
<dbReference type="InterPro" id="IPR048631">
    <property type="entry name" value="SecD_1st"/>
</dbReference>
<dbReference type="GO" id="GO:0065002">
    <property type="term" value="P:intracellular protein transmembrane transport"/>
    <property type="evidence" value="ECO:0007669"/>
    <property type="project" value="UniProtKB-UniRule"/>
</dbReference>
<feature type="transmembrane region" description="Helical" evidence="9">
    <location>
        <begin position="261"/>
        <end position="278"/>
    </location>
</feature>
<dbReference type="EMBL" id="CP003923">
    <property type="protein sequence ID" value="AIC93963.1"/>
    <property type="molecule type" value="Genomic_DNA"/>
</dbReference>
<protein>
    <recommendedName>
        <fullName evidence="9">Protein translocase subunit SecD</fullName>
    </recommendedName>
</protein>
<dbReference type="NCBIfam" id="TIGR00916">
    <property type="entry name" value="2A0604s01"/>
    <property type="match status" value="1"/>
</dbReference>
<keyword evidence="13" id="KW-1185">Reference proteome</keyword>
<dbReference type="Pfam" id="PF02355">
    <property type="entry name" value="SecD_SecF_C"/>
    <property type="match status" value="1"/>
</dbReference>
<dbReference type="RefSeq" id="WP_078440186.1">
    <property type="nucleotide sequence ID" value="NZ_CP003923.1"/>
</dbReference>
<comment type="subunit">
    <text evidence="9">Forms a complex with SecF. Part of the essential Sec protein translocation apparatus which comprises SecA, SecYEG and auxiliary proteins SecDF. Other proteins may also be involved.</text>
</comment>
<evidence type="ECO:0000313" key="13">
    <source>
        <dbReference type="Proteomes" id="UP000027142"/>
    </source>
</evidence>
<evidence type="ECO:0000256" key="5">
    <source>
        <dbReference type="ARBA" id="ARBA00022927"/>
    </source>
</evidence>
<sequence length="434" mass="47234">MKIKKGQIALFFVIVAILAAGVSYLARPVLQDVNLGLDLQGGFEVLYEVEAMHEGDVIDEQALLATTTALNERVNTIGVSEPTIQIEGDNRIRVQLAGVEDQESARDILSTGGELTIRDVDDNILLDGSDLTQNGANATLNGDTNQPIVTLTLEDADKFGAITRELSQQPQGENLLVMWLDFEEGDSYEEEAMKADPKFLSAASVRQTLQTRNVQIEGQFTTEETRFLAEILNAGALPVELNEIYSTSVGASLGEQAMKQTINAGLIGVALIFIYMALYYRFPGIIAIITLSVYTFLVLVVFNALNAVLTLPGIAALILGIGMAVDANIITYERVREEIKTGKSIMSAFRVGGRRSFATIFDANITTLIAAGVMFYFGTSSVQGFAVMLIISILVSFLTAVWGSRLLLGLWVNSKFLNKRPGWFGVKRGEIDEV</sequence>
<name>A0A060M094_9BACI</name>
<dbReference type="Proteomes" id="UP000027142">
    <property type="component" value="Chromosome"/>
</dbReference>
<dbReference type="HOGENOM" id="CLU_007894_4_2_9"/>
<accession>A0A060M094</accession>
<comment type="function">
    <text evidence="9">Part of the Sec protein translocase complex. Interacts with the SecYEG preprotein conducting channel. SecDF uses the proton motive force (PMF) to complete protein translocation after the ATP-dependent function of SecA.</text>
</comment>
<feature type="transmembrane region" description="Helical" evidence="9">
    <location>
        <begin position="356"/>
        <end position="378"/>
    </location>
</feature>
<keyword evidence="2 9" id="KW-0813">Transport</keyword>
<dbReference type="PATRIC" id="fig|1246626.3.peg.1369"/>
<dbReference type="InterPro" id="IPR005791">
    <property type="entry name" value="SecD"/>
</dbReference>
<feature type="transmembrane region" description="Helical" evidence="9">
    <location>
        <begin position="285"/>
        <end position="305"/>
    </location>
</feature>
<dbReference type="PANTHER" id="PTHR30081:SF1">
    <property type="entry name" value="PROTEIN TRANSLOCASE SUBUNIT SECD"/>
    <property type="match status" value="1"/>
</dbReference>
<evidence type="ECO:0000259" key="10">
    <source>
        <dbReference type="Pfam" id="PF02355"/>
    </source>
</evidence>
<evidence type="ECO:0000256" key="4">
    <source>
        <dbReference type="ARBA" id="ARBA00022692"/>
    </source>
</evidence>
<dbReference type="STRING" id="1246626.BleG1_1380"/>